<evidence type="ECO:0000259" key="14">
    <source>
        <dbReference type="Pfam" id="PF11975"/>
    </source>
</evidence>
<dbReference type="GO" id="GO:0005975">
    <property type="term" value="P:carbohydrate metabolic process"/>
    <property type="evidence" value="ECO:0007669"/>
    <property type="project" value="InterPro"/>
</dbReference>
<evidence type="ECO:0000313" key="16">
    <source>
        <dbReference type="Proteomes" id="UP000515789"/>
    </source>
</evidence>
<keyword evidence="11" id="KW-0408">Iron</keyword>
<dbReference type="GO" id="GO:0016616">
    <property type="term" value="F:oxidoreductase activity, acting on the CH-OH group of donors, NAD or NADP as acceptor"/>
    <property type="evidence" value="ECO:0007669"/>
    <property type="project" value="InterPro"/>
</dbReference>
<evidence type="ECO:0000256" key="2">
    <source>
        <dbReference type="ARBA" id="ARBA00010141"/>
    </source>
</evidence>
<dbReference type="Pfam" id="PF02056">
    <property type="entry name" value="Glyco_hydro_4"/>
    <property type="match status" value="1"/>
</dbReference>
<dbReference type="InterPro" id="IPR019802">
    <property type="entry name" value="GlycHydrolase_4_CS"/>
</dbReference>
<dbReference type="InterPro" id="IPR015955">
    <property type="entry name" value="Lactate_DH/Glyco_Ohase_4_C"/>
</dbReference>
<comment type="subunit">
    <text evidence="3">Homotetramer.</text>
</comment>
<dbReference type="EMBL" id="CP039126">
    <property type="protein sequence ID" value="QMW80483.1"/>
    <property type="molecule type" value="Genomic_DNA"/>
</dbReference>
<evidence type="ECO:0000256" key="6">
    <source>
        <dbReference type="ARBA" id="ARBA00023027"/>
    </source>
</evidence>
<dbReference type="AlphaFoldDB" id="A0A7G5N0U0"/>
<feature type="site" description="Increases basicity of active site Tyr" evidence="12">
    <location>
        <position position="109"/>
    </location>
</feature>
<keyword evidence="5 13" id="KW-0378">Hydrolase</keyword>
<dbReference type="PRINTS" id="PR00732">
    <property type="entry name" value="GLHYDRLASE4"/>
</dbReference>
<dbReference type="Pfam" id="PF11975">
    <property type="entry name" value="Glyco_hydro_4C"/>
    <property type="match status" value="1"/>
</dbReference>
<keyword evidence="8" id="KW-0119">Carbohydrate metabolism</keyword>
<evidence type="ECO:0000256" key="5">
    <source>
        <dbReference type="ARBA" id="ARBA00022801"/>
    </source>
</evidence>
<name>A0A7G5N0U0_9FIRM</name>
<keyword evidence="4 11" id="KW-0479">Metal-binding</keyword>
<feature type="binding site" evidence="11">
    <location>
        <position position="169"/>
    </location>
    <ligand>
        <name>Mn(2+)</name>
        <dbReference type="ChEBI" id="CHEBI:29035"/>
    </ligand>
</feature>
<dbReference type="Gene3D" id="3.90.1820.10">
    <property type="entry name" value="AglA-like glucosidase"/>
    <property type="match status" value="1"/>
</dbReference>
<comment type="similarity">
    <text evidence="2 13">Belongs to the glycosyl hydrolase 4 family.</text>
</comment>
<evidence type="ECO:0000313" key="15">
    <source>
        <dbReference type="EMBL" id="QMW80483.1"/>
    </source>
</evidence>
<dbReference type="InterPro" id="IPR053715">
    <property type="entry name" value="GH4_Enzyme_sf"/>
</dbReference>
<dbReference type="GO" id="GO:0004553">
    <property type="term" value="F:hydrolase activity, hydrolyzing O-glycosyl compounds"/>
    <property type="evidence" value="ECO:0007669"/>
    <property type="project" value="InterPro"/>
</dbReference>
<keyword evidence="11" id="KW-0170">Cobalt</keyword>
<evidence type="ECO:0000256" key="13">
    <source>
        <dbReference type="RuleBase" id="RU361152"/>
    </source>
</evidence>
<evidence type="ECO:0000256" key="4">
    <source>
        <dbReference type="ARBA" id="ARBA00022723"/>
    </source>
</evidence>
<dbReference type="InterPro" id="IPR022616">
    <property type="entry name" value="Glyco_hydro_4_C"/>
</dbReference>
<dbReference type="GeneID" id="75054070"/>
<accession>A0A7G5N0U0</accession>
<dbReference type="InterPro" id="IPR001088">
    <property type="entry name" value="Glyco_hydro_4"/>
</dbReference>
<dbReference type="SUPFAM" id="SSF56327">
    <property type="entry name" value="LDH C-terminal domain-like"/>
    <property type="match status" value="1"/>
</dbReference>
<dbReference type="PANTHER" id="PTHR32092">
    <property type="entry name" value="6-PHOSPHO-BETA-GLUCOSIDASE-RELATED"/>
    <property type="match status" value="1"/>
</dbReference>
<dbReference type="RefSeq" id="WP_018597692.1">
    <property type="nucleotide sequence ID" value="NZ_AP031416.1"/>
</dbReference>
<evidence type="ECO:0000256" key="8">
    <source>
        <dbReference type="ARBA" id="ARBA00023277"/>
    </source>
</evidence>
<evidence type="ECO:0000256" key="1">
    <source>
        <dbReference type="ARBA" id="ARBA00001936"/>
    </source>
</evidence>
<dbReference type="PANTHER" id="PTHR32092:SF4">
    <property type="entry name" value="ALPHA-GLUCOSIDASE"/>
    <property type="match status" value="1"/>
</dbReference>
<dbReference type="SUPFAM" id="SSF51735">
    <property type="entry name" value="NAD(P)-binding Rossmann-fold domains"/>
    <property type="match status" value="1"/>
</dbReference>
<evidence type="ECO:0000256" key="7">
    <source>
        <dbReference type="ARBA" id="ARBA00023211"/>
    </source>
</evidence>
<dbReference type="GO" id="GO:0046872">
    <property type="term" value="F:metal ion binding"/>
    <property type="evidence" value="ECO:0007669"/>
    <property type="project" value="UniProtKB-KW"/>
</dbReference>
<comment type="cofactor">
    <cofactor evidence="13">
        <name>NAD(+)</name>
        <dbReference type="ChEBI" id="CHEBI:57540"/>
    </cofactor>
    <text evidence="13">Binds 1 NAD(+) per subunit.</text>
</comment>
<evidence type="ECO:0000256" key="3">
    <source>
        <dbReference type="ARBA" id="ARBA00011881"/>
    </source>
</evidence>
<reference evidence="15 16" key="1">
    <citation type="submission" date="2019-04" db="EMBL/GenBank/DDBJ databases">
        <authorList>
            <person name="Schori C."/>
            <person name="Ahrens C."/>
        </authorList>
    </citation>
    <scope>NUCLEOTIDE SEQUENCE [LARGE SCALE GENOMIC DNA]</scope>
    <source>
        <strain evidence="15 16">DSM 2950</strain>
    </source>
</reference>
<sequence length="454" mass="51399">MTNIVLLGAGSTSFSIELLKDISTLPSLGGSTLSLVDIDEKRLRMAEALVTRYCRESKMNLKIRAFKERRDALVGAEYVICAVKIGGYGPLEKEREIAEAHGYYRGIGDRVSCYYGGIGAYHQINFLEGLARDMHELCPDAWLVQTANPVFEGTNYITRHYNIKAVGVCHGHNAYKEIIEELGLERDKVNVEVVGFNHCIFMTGFKYKGEDAYPLLDQWIEEKSEEYWQSERYMDPNRVFSKDQLSPGAIEAYRLYGVMPIGDAVRSATPWWTHTDFETKCRWYGKNGGFDSEIGWKSYLDSKTDIQANLNEIVESGKSVMEAYRPSETTEQHIPFIDSLANGVQRTLTLNVPNRGSIDGIPDDILVEIPVICNSNGIRNVNVGKLPDRVMNGVILPRLARAQSILTAYENRDREMLVLMLCEDHRTKSYEQAKNLVDELLAQPWNEAANAHYR</sequence>
<dbReference type="InterPro" id="IPR036291">
    <property type="entry name" value="NAD(P)-bd_dom_sf"/>
</dbReference>
<keyword evidence="11" id="KW-0533">Nickel</keyword>
<proteinExistence type="inferred from homology"/>
<evidence type="ECO:0000256" key="9">
    <source>
        <dbReference type="ARBA" id="ARBA00023295"/>
    </source>
</evidence>
<protein>
    <submittedName>
        <fullName evidence="15">Alpha-glucosidase/alpha-galactosidase</fullName>
    </submittedName>
</protein>
<keyword evidence="7 11" id="KW-0464">Manganese</keyword>
<dbReference type="PROSITE" id="PS01324">
    <property type="entry name" value="GLYCOSYL_HYDROL_F4"/>
    <property type="match status" value="1"/>
</dbReference>
<evidence type="ECO:0000256" key="10">
    <source>
        <dbReference type="PIRSR" id="PIRSR601088-2"/>
    </source>
</evidence>
<keyword evidence="6 13" id="KW-0520">NAD</keyword>
<feature type="domain" description="Glycosyl hydrolase family 4 C-terminal" evidence="14">
    <location>
        <begin position="193"/>
        <end position="426"/>
    </location>
</feature>
<organism evidence="15 16">
    <name type="scientific">Blautia producta</name>
    <dbReference type="NCBI Taxonomy" id="33035"/>
    <lineage>
        <taxon>Bacteria</taxon>
        <taxon>Bacillati</taxon>
        <taxon>Bacillota</taxon>
        <taxon>Clostridia</taxon>
        <taxon>Lachnospirales</taxon>
        <taxon>Lachnospiraceae</taxon>
        <taxon>Blautia</taxon>
    </lineage>
</organism>
<evidence type="ECO:0000256" key="12">
    <source>
        <dbReference type="PIRSR" id="PIRSR601088-4"/>
    </source>
</evidence>
<gene>
    <name evidence="15" type="ORF">E5259_24425</name>
</gene>
<dbReference type="Proteomes" id="UP000515789">
    <property type="component" value="Chromosome"/>
</dbReference>
<comment type="cofactor">
    <cofactor evidence="1">
        <name>Mn(2+)</name>
        <dbReference type="ChEBI" id="CHEBI:29035"/>
    </cofactor>
</comment>
<evidence type="ECO:0000256" key="11">
    <source>
        <dbReference type="PIRSR" id="PIRSR601088-3"/>
    </source>
</evidence>
<feature type="binding site" evidence="11">
    <location>
        <position position="198"/>
    </location>
    <ligand>
        <name>Mn(2+)</name>
        <dbReference type="ChEBI" id="CHEBI:29035"/>
    </ligand>
</feature>
<keyword evidence="9 13" id="KW-0326">Glycosidase</keyword>
<feature type="binding site" evidence="10">
    <location>
        <position position="148"/>
    </location>
    <ligand>
        <name>substrate</name>
    </ligand>
</feature>